<evidence type="ECO:0000313" key="2">
    <source>
        <dbReference type="Proteomes" id="UP001165341"/>
    </source>
</evidence>
<dbReference type="Proteomes" id="UP001165341">
    <property type="component" value="Unassembled WGS sequence"/>
</dbReference>
<accession>A0AA41R0A8</accession>
<gene>
    <name evidence="1" type="ORF">MQH31_17830</name>
</gene>
<reference evidence="1" key="1">
    <citation type="submission" date="2022-03" db="EMBL/GenBank/DDBJ databases">
        <title>Cryobacterium sp. nov. strain ZS14-85, isolated from Antarctic soil.</title>
        <authorList>
            <person name="Li J."/>
            <person name="Niu G."/>
        </authorList>
    </citation>
    <scope>NUCLEOTIDE SEQUENCE</scope>
    <source>
        <strain evidence="1">ZS14-85</strain>
    </source>
</reference>
<proteinExistence type="predicted"/>
<dbReference type="EMBL" id="JALGAR010000006">
    <property type="protein sequence ID" value="MCI4659668.1"/>
    <property type="molecule type" value="Genomic_DNA"/>
</dbReference>
<comment type="caution">
    <text evidence="1">The sequence shown here is derived from an EMBL/GenBank/DDBJ whole genome shotgun (WGS) entry which is preliminary data.</text>
</comment>
<protein>
    <submittedName>
        <fullName evidence="1">Uncharacterized protein</fullName>
    </submittedName>
</protein>
<dbReference type="RefSeq" id="WP_243013159.1">
    <property type="nucleotide sequence ID" value="NZ_JALGAR010000006.1"/>
</dbReference>
<dbReference type="AlphaFoldDB" id="A0AA41R0A8"/>
<name>A0AA41R0A8_9MICO</name>
<keyword evidence="2" id="KW-1185">Reference proteome</keyword>
<evidence type="ECO:0000313" key="1">
    <source>
        <dbReference type="EMBL" id="MCI4659668.1"/>
    </source>
</evidence>
<sequence length="105" mass="11890">MFNSERNPVLRNLRKWKADPREWAHILRSIDTGQAKPNAKDVKQVLAACQLGSARLVPFDGGFIVKGARHNQPAAWALNASIDHARRVLDRYVSVYGPELSRRDE</sequence>
<organism evidence="1 2">
    <name type="scientific">Cryobacterium zhongshanensis</name>
    <dbReference type="NCBI Taxonomy" id="2928153"/>
    <lineage>
        <taxon>Bacteria</taxon>
        <taxon>Bacillati</taxon>
        <taxon>Actinomycetota</taxon>
        <taxon>Actinomycetes</taxon>
        <taxon>Micrococcales</taxon>
        <taxon>Microbacteriaceae</taxon>
        <taxon>Cryobacterium</taxon>
    </lineage>
</organism>